<comment type="function">
    <text evidence="9">Bifunctional inositol kinase that acts in concert with the IP6K kinases to synthesize the diphosphate group-containing inositol pyrophosphates diphosphoinositol pentakisphosphate, PP-InsP5, and bis-diphosphoinositol tetrakisphosphate, (PP)2-InsP4. PP-InsP5 and (PP)2-InsP4, also respectively called InsP7 and InsP8, may regulate a variety of cellular processes, including apoptosis, vesicle trafficking, cytoskeletal dynamics, and exocytosis. Phosphorylates inositol hexakisphosphate (InsP6).</text>
</comment>
<proteinExistence type="inferred from homology"/>
<keyword evidence="2 9" id="KW-0963">Cytoplasm</keyword>
<evidence type="ECO:0000256" key="2">
    <source>
        <dbReference type="ARBA" id="ARBA00022490"/>
    </source>
</evidence>
<reference evidence="11 12" key="1">
    <citation type="submission" date="2019-03" db="EMBL/GenBank/DDBJ databases">
        <title>Single cell metagenomics reveals metabolic interactions within the superorganism composed of flagellate Streblomastix strix and complex community of Bacteroidetes bacteria on its surface.</title>
        <authorList>
            <person name="Treitli S.C."/>
            <person name="Kolisko M."/>
            <person name="Husnik F."/>
            <person name="Keeling P."/>
            <person name="Hampl V."/>
        </authorList>
    </citation>
    <scope>NUCLEOTIDE SEQUENCE [LARGE SCALE GENOMIC DNA]</scope>
    <source>
        <strain evidence="11">ST1C</strain>
    </source>
</reference>
<evidence type="ECO:0000313" key="11">
    <source>
        <dbReference type="EMBL" id="KAA6393866.1"/>
    </source>
</evidence>
<comment type="catalytic activity">
    <reaction evidence="7">
        <text>5-diphospho-1D-myo-inositol 1,2,3,4,6-pentakisphosphate + ATP + H(+) = 1,5-bis(diphospho)-1D-myo-inositol 2,3,4,6-tetrakisphosphate + ADP</text>
        <dbReference type="Rhea" id="RHEA:10276"/>
        <dbReference type="ChEBI" id="CHEBI:15378"/>
        <dbReference type="ChEBI" id="CHEBI:30616"/>
        <dbReference type="ChEBI" id="CHEBI:58628"/>
        <dbReference type="ChEBI" id="CHEBI:77983"/>
        <dbReference type="ChEBI" id="CHEBI:456216"/>
        <dbReference type="EC" id="2.7.4.24"/>
    </reaction>
    <physiologicalReaction direction="left-to-right" evidence="7">
        <dbReference type="Rhea" id="RHEA:10277"/>
    </physiologicalReaction>
</comment>
<dbReference type="InterPro" id="IPR037446">
    <property type="entry name" value="His_Pase_VIP1"/>
</dbReference>
<comment type="subcellular location">
    <subcellularLocation>
        <location evidence="9">Cytoplasm</location>
        <location evidence="9">Cytosol</location>
    </subcellularLocation>
</comment>
<feature type="compositionally biased region" description="Polar residues" evidence="10">
    <location>
        <begin position="1391"/>
        <end position="1403"/>
    </location>
</feature>
<dbReference type="EC" id="2.7.4.24" evidence="9"/>
<dbReference type="SUPFAM" id="SSF53254">
    <property type="entry name" value="Phosphoglycerate mutase-like"/>
    <property type="match status" value="3"/>
</dbReference>
<feature type="compositionally biased region" description="Polar residues" evidence="10">
    <location>
        <begin position="273"/>
        <end position="289"/>
    </location>
</feature>
<keyword evidence="4 9" id="KW-0547">Nucleotide-binding</keyword>
<comment type="similarity">
    <text evidence="1 9">Belongs to the histidine acid phosphatase family. VIP1 subfamily.</text>
</comment>
<dbReference type="GO" id="GO:0033857">
    <property type="term" value="F:5-diphosphoinositol pentakisphosphate 1-kinase activity"/>
    <property type="evidence" value="ECO:0007669"/>
    <property type="project" value="TreeGrafter"/>
</dbReference>
<feature type="compositionally biased region" description="Low complexity" evidence="10">
    <location>
        <begin position="234"/>
        <end position="246"/>
    </location>
</feature>
<dbReference type="GO" id="GO:0032958">
    <property type="term" value="P:inositol phosphate biosynthetic process"/>
    <property type="evidence" value="ECO:0007669"/>
    <property type="project" value="TreeGrafter"/>
</dbReference>
<feature type="compositionally biased region" description="Low complexity" evidence="10">
    <location>
        <begin position="905"/>
        <end position="917"/>
    </location>
</feature>
<dbReference type="Proteomes" id="UP000324800">
    <property type="component" value="Unassembled WGS sequence"/>
</dbReference>
<evidence type="ECO:0000256" key="7">
    <source>
        <dbReference type="ARBA" id="ARBA00033696"/>
    </source>
</evidence>
<evidence type="ECO:0000256" key="5">
    <source>
        <dbReference type="ARBA" id="ARBA00022777"/>
    </source>
</evidence>
<dbReference type="GO" id="GO:0052723">
    <property type="term" value="F:inositol hexakisphosphate 1-kinase activity"/>
    <property type="evidence" value="ECO:0007669"/>
    <property type="project" value="RHEA"/>
</dbReference>
<comment type="catalytic activity">
    <reaction evidence="8">
        <text>1D-myo-inositol hexakisphosphate + ATP = 1-diphospho-1D-myo-inositol 2,3,4,5,6-pentakisphosphate + ADP</text>
        <dbReference type="Rhea" id="RHEA:37459"/>
        <dbReference type="ChEBI" id="CHEBI:30616"/>
        <dbReference type="ChEBI" id="CHEBI:58130"/>
        <dbReference type="ChEBI" id="CHEBI:74946"/>
        <dbReference type="ChEBI" id="CHEBI:456216"/>
        <dbReference type="EC" id="2.7.4.24"/>
    </reaction>
    <physiologicalReaction direction="left-to-right" evidence="8">
        <dbReference type="Rhea" id="RHEA:37460"/>
    </physiologicalReaction>
</comment>
<accession>A0A5J4WGS8</accession>
<evidence type="ECO:0000313" key="12">
    <source>
        <dbReference type="Proteomes" id="UP000324800"/>
    </source>
</evidence>
<feature type="region of interest" description="Disordered" evidence="10">
    <location>
        <begin position="234"/>
        <end position="290"/>
    </location>
</feature>
<protein>
    <recommendedName>
        <fullName evidence="9">Inositol hexakisphosphate and diphosphoinositol-pentakisphosphate kinase</fullName>
        <ecNumber evidence="9">2.7.4.24</ecNumber>
    </recommendedName>
</protein>
<dbReference type="CDD" id="cd07061">
    <property type="entry name" value="HP_HAP_like"/>
    <property type="match status" value="1"/>
</dbReference>
<organism evidence="11 12">
    <name type="scientific">Streblomastix strix</name>
    <dbReference type="NCBI Taxonomy" id="222440"/>
    <lineage>
        <taxon>Eukaryota</taxon>
        <taxon>Metamonada</taxon>
        <taxon>Preaxostyla</taxon>
        <taxon>Oxymonadida</taxon>
        <taxon>Streblomastigidae</taxon>
        <taxon>Streblomastix</taxon>
    </lineage>
</organism>
<evidence type="ECO:0000256" key="9">
    <source>
        <dbReference type="RuleBase" id="RU365032"/>
    </source>
</evidence>
<dbReference type="GO" id="GO:0006020">
    <property type="term" value="P:inositol metabolic process"/>
    <property type="evidence" value="ECO:0007669"/>
    <property type="project" value="TreeGrafter"/>
</dbReference>
<dbReference type="PANTHER" id="PTHR12750">
    <property type="entry name" value="DIPHOSPHOINOSITOL PENTAKISPHOSPHATE KINASE"/>
    <property type="match status" value="1"/>
</dbReference>
<dbReference type="InterPro" id="IPR029033">
    <property type="entry name" value="His_PPase_superfam"/>
</dbReference>
<feature type="region of interest" description="Disordered" evidence="10">
    <location>
        <begin position="1377"/>
        <end position="1483"/>
    </location>
</feature>
<feature type="compositionally biased region" description="Basic and acidic residues" evidence="10">
    <location>
        <begin position="259"/>
        <end position="272"/>
    </location>
</feature>
<feature type="compositionally biased region" description="Polar residues" evidence="10">
    <location>
        <begin position="149"/>
        <end position="163"/>
    </location>
</feature>
<keyword evidence="5 9" id="KW-0418">Kinase</keyword>
<gene>
    <name evidence="11" type="ORF">EZS28_010606</name>
</gene>
<name>A0A5J4WGS8_9EUKA</name>
<evidence type="ECO:0000256" key="6">
    <source>
        <dbReference type="ARBA" id="ARBA00022840"/>
    </source>
</evidence>
<evidence type="ECO:0000256" key="8">
    <source>
        <dbReference type="ARBA" id="ARBA00034629"/>
    </source>
</evidence>
<feature type="region of interest" description="Disordered" evidence="10">
    <location>
        <begin position="833"/>
        <end position="917"/>
    </location>
</feature>
<feature type="region of interest" description="Disordered" evidence="10">
    <location>
        <begin position="126"/>
        <end position="163"/>
    </location>
</feature>
<feature type="region of interest" description="Disordered" evidence="10">
    <location>
        <begin position="449"/>
        <end position="480"/>
    </location>
</feature>
<comment type="caution">
    <text evidence="11">The sequence shown here is derived from an EMBL/GenBank/DDBJ whole genome shotgun (WGS) entry which is preliminary data.</text>
</comment>
<feature type="compositionally biased region" description="Polar residues" evidence="10">
    <location>
        <begin position="1144"/>
        <end position="1160"/>
    </location>
</feature>
<dbReference type="EMBL" id="SNRW01002114">
    <property type="protein sequence ID" value="KAA6393866.1"/>
    <property type="molecule type" value="Genomic_DNA"/>
</dbReference>
<feature type="region of interest" description="Disordered" evidence="10">
    <location>
        <begin position="1133"/>
        <end position="1160"/>
    </location>
</feature>
<feature type="compositionally biased region" description="Basic and acidic residues" evidence="10">
    <location>
        <begin position="1404"/>
        <end position="1467"/>
    </location>
</feature>
<dbReference type="Gene3D" id="3.40.50.1240">
    <property type="entry name" value="Phosphoglycerate mutase-like"/>
    <property type="match status" value="2"/>
</dbReference>
<sequence length="1792" mass="205090">MQSHPYQFMGEELESECGSDQEYSETGASMTNYPGTYEPVTYIVLTCRWGGTLSHSGFRTAQALGFLFRKFYTVYARMQVRAKRLKVILPNKRLKVDNFSSNHINSLVSYDTIIGNLNEEKERIATDAEPGIKKDDSERELGRQKEKQQSSSQILSKVQKQDQSSFRDSLESISFQMMNMNVSQTHVNSLIRIQSPPLFADNQVNQQRKYEQEIERDVEEGEVLELIEKFDEGNNVCENNSNSVSHHSSDEPQDVGEQQENKEIQTNEKDMTAEQQPQRIETSNNSGQLNEEDLETLNLAEMFIKNTKLHTTLKRRSQASAIGFSEAFYGGRNSQEPEPSDLDNPAKLSIRVENMIPMGALHVESEYVRQDKHENARIRLWDMKNKLKSILITNREYGFEYEDFDNPIIAALLSSGLRKLKNPNDRLKTIRKEIWAFIQFLTQVEASEIISPSNSPTPQSPDKKAKPTERENRDRIKEGQSQSLLLRDNQSIKERDKERDMSDNELFRKYLQQQQNQLSSSQQQKNQSQILNASFVGCGGESLTLIKQRWKRLAKMLWREGQEWNTAVIIPIYQNLKWDITHNPVLASPLSQLYQAVQPLAIFLIPLEYGILRRHRAQISADFSGELVQKIMKSLFETNIDTQPTSEFLFIDESALVGFIDQIILSGLPGLHADSLAQLGELNYSSYVLFKVYTNPKGLSWAEVSLSTGISDNPYQLVGASHCLPVNEPISIHDAIRSLDAKTVFLGKNQQVRKETLKGIVAVFRHGDRKPKQKIKLIITNPKLLNTLFTIEAFNEIDMLKEEILKGDILERETFDKKEFVRKFLSNGLEEQIDDEEEGKEQKKEKKKAKKEKKEKDKKEKEKMERENIENIEKNPQEIIKEKESETNNNQNEKDQQKDADKSNTDFNNTQNNNGLNVNVRWPENVLLKQEYSSEQFDTLISIIMEAITEMQEKMYKKQIGSTPRASRSTLSDSENFQPNQQLISDLLLSQQQNAQNQDLNHAAPVLSMKQKQTNEFEGFLNLHAVLSKNFVGTKVQSKPLKVEKRTYKISNPRYIEKKKILLQQERQKRLNAKLRRNRHHKMNIGNQSLNFFHNEDNSMRSHILSGFSNNMNQTIHSSAPKISRSPTLHEIEKEKEKEKQAISGLSSKNSISGTDGNINKQQVNNQAANSSLSKGANITINSPNDFDGEPEFFTRTVFVVTEALFIVKWGGSLTHAGLQQSKQLGRLFREAVLPEDKAESHTFLENLKIRTNGERRVQRTARSFAEALFGFDSHQPAPILHSPELLDNIPDEAREMLLQIKKRLKKLIMLNYDFSITTQTSRAKIAGSTTDPAMQQTPQSMFENSSNIQAIPSIQINQQESDKSRKTPPIIITQAQLQQVQDEENKKTNESTIKQSSVQKQATNDDIHEILDNEKENKKDKDKSKGKADNNKDKEKDKSKEQDKDKDQEKETPKDKEKVIEFDRRSQKSQRSQSLERDELAQGQFGTSDLQLIEDIKQSQPWGLQKLGNPLSRLVRLDRGIKTMRDDLARKVAQYDPTQYYAPFCEHESLRTLLHRWEKASVDLHDEELDIWDPSKIGDIYDSLRFDIIHMKDVLSRLSVPMDDLLQNTRALADFWVTQEFGISNSDKFDIGKLIAGPLLHEIITNIESAAFGSAPSVNLYFSSESHIQGLLNMIMLSGVEGILLERTQLRALDYLTHILFKVYEAEASKTFRVEIFLSAGAIALTPKIDLGQTHSLPIESPMLVHENLTLPQLRQILEVVKAPSVGTSQNQNPFLFSQIKAENALQQDEL</sequence>
<dbReference type="GO" id="GO:0005829">
    <property type="term" value="C:cytosol"/>
    <property type="evidence" value="ECO:0007669"/>
    <property type="project" value="UniProtKB-SubCell"/>
</dbReference>
<dbReference type="OrthoDB" id="18042at2759"/>
<keyword evidence="6 9" id="KW-0067">ATP-binding</keyword>
<dbReference type="PANTHER" id="PTHR12750:SF9">
    <property type="entry name" value="INOSITOL HEXAKISPHOSPHATE AND DIPHOSPHOINOSITOL-PENTAKISPHOSPHATE KINASE"/>
    <property type="match status" value="1"/>
</dbReference>
<dbReference type="Pfam" id="PF00328">
    <property type="entry name" value="His_Phos_2"/>
    <property type="match status" value="2"/>
</dbReference>
<dbReference type="GO" id="GO:0005524">
    <property type="term" value="F:ATP binding"/>
    <property type="evidence" value="ECO:0007669"/>
    <property type="project" value="UniProtKB-KW"/>
</dbReference>
<evidence type="ECO:0000256" key="3">
    <source>
        <dbReference type="ARBA" id="ARBA00022679"/>
    </source>
</evidence>
<dbReference type="InterPro" id="IPR000560">
    <property type="entry name" value="His_Pase_clade-2"/>
</dbReference>
<keyword evidence="3 9" id="KW-0808">Transferase</keyword>
<evidence type="ECO:0000256" key="1">
    <source>
        <dbReference type="ARBA" id="ARBA00005609"/>
    </source>
</evidence>
<feature type="compositionally biased region" description="Basic and acidic residues" evidence="10">
    <location>
        <begin position="126"/>
        <end position="148"/>
    </location>
</feature>
<evidence type="ECO:0000256" key="4">
    <source>
        <dbReference type="ARBA" id="ARBA00022741"/>
    </source>
</evidence>
<evidence type="ECO:0000256" key="10">
    <source>
        <dbReference type="SAM" id="MobiDB-lite"/>
    </source>
</evidence>
<feature type="compositionally biased region" description="Basic and acidic residues" evidence="10">
    <location>
        <begin position="852"/>
        <end position="904"/>
    </location>
</feature>
<feature type="compositionally biased region" description="Basic and acidic residues" evidence="10">
    <location>
        <begin position="461"/>
        <end position="478"/>
    </location>
</feature>